<protein>
    <submittedName>
        <fullName evidence="8">Osmoprotectant transport system permease protein</fullName>
    </submittedName>
</protein>
<reference evidence="8 9" key="1">
    <citation type="submission" date="2020-08" db="EMBL/GenBank/DDBJ databases">
        <title>Sequencing the genomes of 1000 actinobacteria strains.</title>
        <authorList>
            <person name="Klenk H.-P."/>
        </authorList>
    </citation>
    <scope>NUCLEOTIDE SEQUENCE [LARGE SCALE GENOMIC DNA]</scope>
    <source>
        <strain evidence="8 9">DSM 23974</strain>
    </source>
</reference>
<evidence type="ECO:0000256" key="1">
    <source>
        <dbReference type="ARBA" id="ARBA00004141"/>
    </source>
</evidence>
<dbReference type="GO" id="GO:0005886">
    <property type="term" value="C:plasma membrane"/>
    <property type="evidence" value="ECO:0007669"/>
    <property type="project" value="UniProtKB-SubCell"/>
</dbReference>
<sequence length="251" mass="26193">MIRDRWRAASAEDRLLIVGLPLLVGAILLGWTLWLNTANLDEIEARTLGWSAVLPLVGEHLRLVAACTVIVIATAVPLGVLLSRRSARWAAPVVTGVANAGQAAPVIGVLVLLALVLGFGFWVAVLALSVYAFLPVLANTITGLRSVEASVVEAARGMGMSPVQTLFRVELPLALPVIMTGVRTALVLLVGAGAFATFIDAGGLGLLIQTGIVLFRYPILVSGALLVACLALLVEWAGRLVELLATPKGTA</sequence>
<comment type="caution">
    <text evidence="8">The sequence shown here is derived from an EMBL/GenBank/DDBJ whole genome shotgun (WGS) entry which is preliminary data.</text>
</comment>
<dbReference type="InterPro" id="IPR051204">
    <property type="entry name" value="ABC_transp_perm/SBD"/>
</dbReference>
<keyword evidence="5 6" id="KW-0472">Membrane</keyword>
<dbReference type="InterPro" id="IPR035906">
    <property type="entry name" value="MetI-like_sf"/>
</dbReference>
<dbReference type="RefSeq" id="WP_184241338.1">
    <property type="nucleotide sequence ID" value="NZ_JACHNA010000001.1"/>
</dbReference>
<feature type="transmembrane region" description="Helical" evidence="6">
    <location>
        <begin position="15"/>
        <end position="34"/>
    </location>
</feature>
<comment type="subcellular location">
    <subcellularLocation>
        <location evidence="6">Cell membrane</location>
        <topology evidence="6">Multi-pass membrane protein</topology>
    </subcellularLocation>
    <subcellularLocation>
        <location evidence="1">Membrane</location>
        <topology evidence="1">Multi-pass membrane protein</topology>
    </subcellularLocation>
</comment>
<feature type="transmembrane region" description="Helical" evidence="6">
    <location>
        <begin position="185"/>
        <end position="207"/>
    </location>
</feature>
<evidence type="ECO:0000256" key="5">
    <source>
        <dbReference type="ARBA" id="ARBA00023136"/>
    </source>
</evidence>
<organism evidence="8 9">
    <name type="scientific">Micrococcus cohnii</name>
    <dbReference type="NCBI Taxonomy" id="993416"/>
    <lineage>
        <taxon>Bacteria</taxon>
        <taxon>Bacillati</taxon>
        <taxon>Actinomycetota</taxon>
        <taxon>Actinomycetes</taxon>
        <taxon>Micrococcales</taxon>
        <taxon>Micrococcaceae</taxon>
        <taxon>Micrococcus</taxon>
    </lineage>
</organism>
<dbReference type="GO" id="GO:0031460">
    <property type="term" value="P:glycine betaine transport"/>
    <property type="evidence" value="ECO:0007669"/>
    <property type="project" value="TreeGrafter"/>
</dbReference>
<keyword evidence="3 6" id="KW-0812">Transmembrane</keyword>
<dbReference type="PROSITE" id="PS50928">
    <property type="entry name" value="ABC_TM1"/>
    <property type="match status" value="1"/>
</dbReference>
<dbReference type="Proteomes" id="UP000540191">
    <property type="component" value="Unassembled WGS sequence"/>
</dbReference>
<proteinExistence type="inferred from homology"/>
<evidence type="ECO:0000256" key="2">
    <source>
        <dbReference type="ARBA" id="ARBA00022448"/>
    </source>
</evidence>
<feature type="transmembrane region" description="Helical" evidence="6">
    <location>
        <begin position="63"/>
        <end position="82"/>
    </location>
</feature>
<comment type="similarity">
    <text evidence="6">Belongs to the binding-protein-dependent transport system permease family.</text>
</comment>
<evidence type="ECO:0000256" key="6">
    <source>
        <dbReference type="RuleBase" id="RU363032"/>
    </source>
</evidence>
<evidence type="ECO:0000259" key="7">
    <source>
        <dbReference type="PROSITE" id="PS50928"/>
    </source>
</evidence>
<keyword evidence="9" id="KW-1185">Reference proteome</keyword>
<dbReference type="Pfam" id="PF00528">
    <property type="entry name" value="BPD_transp_1"/>
    <property type="match status" value="1"/>
</dbReference>
<dbReference type="PANTHER" id="PTHR30177:SF4">
    <property type="entry name" value="OSMOPROTECTANT IMPORT PERMEASE PROTEIN OSMW"/>
    <property type="match status" value="1"/>
</dbReference>
<evidence type="ECO:0000313" key="9">
    <source>
        <dbReference type="Proteomes" id="UP000540191"/>
    </source>
</evidence>
<feature type="transmembrane region" description="Helical" evidence="6">
    <location>
        <begin position="103"/>
        <end position="134"/>
    </location>
</feature>
<dbReference type="GO" id="GO:0055085">
    <property type="term" value="P:transmembrane transport"/>
    <property type="evidence" value="ECO:0007669"/>
    <property type="project" value="InterPro"/>
</dbReference>
<keyword evidence="2 6" id="KW-0813">Transport</keyword>
<evidence type="ECO:0000256" key="3">
    <source>
        <dbReference type="ARBA" id="ARBA00022692"/>
    </source>
</evidence>
<dbReference type="EMBL" id="JACHNA010000001">
    <property type="protein sequence ID" value="MBB4735603.1"/>
    <property type="molecule type" value="Genomic_DNA"/>
</dbReference>
<feature type="transmembrane region" description="Helical" evidence="6">
    <location>
        <begin position="214"/>
        <end position="234"/>
    </location>
</feature>
<dbReference type="PANTHER" id="PTHR30177">
    <property type="entry name" value="GLYCINE BETAINE/L-PROLINE TRANSPORT SYSTEM PERMEASE PROTEIN PROW"/>
    <property type="match status" value="1"/>
</dbReference>
<evidence type="ECO:0000313" key="8">
    <source>
        <dbReference type="EMBL" id="MBB4735603.1"/>
    </source>
</evidence>
<dbReference type="Gene3D" id="1.10.3720.10">
    <property type="entry name" value="MetI-like"/>
    <property type="match status" value="1"/>
</dbReference>
<feature type="domain" description="ABC transmembrane type-1" evidence="7">
    <location>
        <begin position="57"/>
        <end position="238"/>
    </location>
</feature>
<dbReference type="AlphaFoldDB" id="A0A7W7M3I8"/>
<dbReference type="InterPro" id="IPR000515">
    <property type="entry name" value="MetI-like"/>
</dbReference>
<name>A0A7W7M3I8_9MICC</name>
<dbReference type="CDD" id="cd06261">
    <property type="entry name" value="TM_PBP2"/>
    <property type="match status" value="1"/>
</dbReference>
<gene>
    <name evidence="8" type="ORF">HDA30_001111</name>
</gene>
<accession>A0A7W7M3I8</accession>
<evidence type="ECO:0000256" key="4">
    <source>
        <dbReference type="ARBA" id="ARBA00022989"/>
    </source>
</evidence>
<keyword evidence="4 6" id="KW-1133">Transmembrane helix</keyword>
<dbReference type="SUPFAM" id="SSF161098">
    <property type="entry name" value="MetI-like"/>
    <property type="match status" value="1"/>
</dbReference>